<dbReference type="InterPro" id="IPR002018">
    <property type="entry name" value="CarbesteraseB"/>
</dbReference>
<feature type="region of interest" description="Disordered" evidence="3">
    <location>
        <begin position="573"/>
        <end position="621"/>
    </location>
</feature>
<dbReference type="Proteomes" id="UP001627154">
    <property type="component" value="Unassembled WGS sequence"/>
</dbReference>
<reference evidence="6 7" key="1">
    <citation type="journal article" date="2024" name="bioRxiv">
        <title>A reference genome for Trichogramma kaykai: A tiny desert-dwelling parasitoid wasp with competing sex-ratio distorters.</title>
        <authorList>
            <person name="Culotta J."/>
            <person name="Lindsey A.R."/>
        </authorList>
    </citation>
    <scope>NUCLEOTIDE SEQUENCE [LARGE SCALE GENOMIC DNA]</scope>
    <source>
        <strain evidence="6 7">KSX58</strain>
    </source>
</reference>
<dbReference type="InterPro" id="IPR051093">
    <property type="entry name" value="Neuroligin/BSAL"/>
</dbReference>
<dbReference type="SUPFAM" id="SSF53474">
    <property type="entry name" value="alpha/beta-Hydrolases"/>
    <property type="match status" value="1"/>
</dbReference>
<feature type="region of interest" description="Disordered" evidence="3">
    <location>
        <begin position="789"/>
        <end position="851"/>
    </location>
</feature>
<keyword evidence="4" id="KW-0472">Membrane</keyword>
<evidence type="ECO:0000256" key="2">
    <source>
        <dbReference type="ARBA" id="ARBA00023180"/>
    </source>
</evidence>
<keyword evidence="7" id="KW-1185">Reference proteome</keyword>
<evidence type="ECO:0000256" key="4">
    <source>
        <dbReference type="SAM" id="Phobius"/>
    </source>
</evidence>
<keyword evidence="2" id="KW-0325">Glycoprotein</keyword>
<name>A0ABD2XGP8_9HYME</name>
<evidence type="ECO:0000313" key="7">
    <source>
        <dbReference type="Proteomes" id="UP001627154"/>
    </source>
</evidence>
<dbReference type="EMBL" id="JBJJXI010000026">
    <property type="protein sequence ID" value="KAL3404069.1"/>
    <property type="molecule type" value="Genomic_DNA"/>
</dbReference>
<proteinExistence type="inferred from homology"/>
<dbReference type="InterPro" id="IPR029058">
    <property type="entry name" value="AB_hydrolase_fold"/>
</dbReference>
<accession>A0ABD2XGP8</accession>
<feature type="domain" description="Carboxylesterase type B" evidence="5">
    <location>
        <begin position="43"/>
        <end position="532"/>
    </location>
</feature>
<feature type="compositionally biased region" description="Basic residues" evidence="3">
    <location>
        <begin position="789"/>
        <end position="800"/>
    </location>
</feature>
<feature type="compositionally biased region" description="Pro residues" evidence="3">
    <location>
        <begin position="833"/>
        <end position="842"/>
    </location>
</feature>
<evidence type="ECO:0000313" key="6">
    <source>
        <dbReference type="EMBL" id="KAL3404069.1"/>
    </source>
</evidence>
<feature type="region of interest" description="Disordered" evidence="3">
    <location>
        <begin position="464"/>
        <end position="483"/>
    </location>
</feature>
<sequence length="884" mass="97871">MGTYYIHYFGPSSELSCIGLYNLNARSLISVRLFFGSAAGMSEGGRRHPVLVFIHGESYDWGSGNTYDGSVLAAYSDQVVITINYRLGVLGFLNANVSPHTKARVANYGLMDQIAALHWIQQNVEYFGGDPSNVTLMGQGTGAACVNFLAISPTVMSGLFKRAILLSGSALSSWAVVDEPASYALKLARAVNCSVPVDLIKDHELLVDCLRESSLEALMRADLKPPTFLSAFGPSVDGVVIKPDFKKDLLSYLGPEFQGYGYASKRAEHGETITSNNKYDLLFGVTTNEALWKFAERDVQKGFEGERRDRIIRTYVRNAYMYHLTEIFYTIVNEYTDWDRTVQHPVNTRDACIQALSDAQFVAPLVQTGDLFTLRHTGKSAGHGGSSHDDKNQPKTYFYVFDYQMKEGDYPQKMGSVHGEELPFVFGAPLVDGFGHFPRNYTKAEMALSESIIQYFANFVRTGNPNGASDGQHQHGGKGDSSIKEILPASKERNRYRTLTWDQYDPVHQKYLEIGMKPKMKNHYRAHQLSVWLRLVPELHRAGMEDVEPRHNLFRGHADPSLYDGFVRPDPLSRVGSNDIEKTRRGLDLTSMTRGGSSNNGNGGGGNAKNNATTESSLSPTTQDYSMTTCVSLIQNSNAIPNIHNASTDTLASLDAAGYAAYSTALSVTIAIGCSLLILNVLIFAGVYYQRDKTRLEVKSLQQQQMMNQQCGPRGFNELKQLQPPPPGGHGHYPGGGQVIVDVENEMLRRNAMKNVTVGETNMLLQQHQQQQHQQQQQQQTQLTHTLPHPHHYQKQHQSHHSTLPRGGSVILPDISTQQSQGPPNGSIHLTVPRPPPPPRAKSPPENQPLLMHSTIPENMMATTQVSDVHHSQQCSQGIGDIRV</sequence>
<gene>
    <name evidence="6" type="ORF">TKK_003064</name>
</gene>
<dbReference type="Gene3D" id="3.40.50.1820">
    <property type="entry name" value="alpha/beta hydrolase"/>
    <property type="match status" value="1"/>
</dbReference>
<comment type="similarity">
    <text evidence="1">Belongs to the type-B carboxylesterase/lipase family.</text>
</comment>
<comment type="caution">
    <text evidence="6">The sequence shown here is derived from an EMBL/GenBank/DDBJ whole genome shotgun (WGS) entry which is preliminary data.</text>
</comment>
<feature type="compositionally biased region" description="Polar residues" evidence="3">
    <location>
        <begin position="815"/>
        <end position="824"/>
    </location>
</feature>
<evidence type="ECO:0000259" key="5">
    <source>
        <dbReference type="Pfam" id="PF00135"/>
    </source>
</evidence>
<dbReference type="PANTHER" id="PTHR43903">
    <property type="entry name" value="NEUROLIGIN"/>
    <property type="match status" value="1"/>
</dbReference>
<dbReference type="Pfam" id="PF00135">
    <property type="entry name" value="COesterase"/>
    <property type="match status" value="1"/>
</dbReference>
<protein>
    <recommendedName>
        <fullName evidence="5">Carboxylesterase type B domain-containing protein</fullName>
    </recommendedName>
</protein>
<keyword evidence="4" id="KW-1133">Transmembrane helix</keyword>
<organism evidence="6 7">
    <name type="scientific">Trichogramma kaykai</name>
    <dbReference type="NCBI Taxonomy" id="54128"/>
    <lineage>
        <taxon>Eukaryota</taxon>
        <taxon>Metazoa</taxon>
        <taxon>Ecdysozoa</taxon>
        <taxon>Arthropoda</taxon>
        <taxon>Hexapoda</taxon>
        <taxon>Insecta</taxon>
        <taxon>Pterygota</taxon>
        <taxon>Neoptera</taxon>
        <taxon>Endopterygota</taxon>
        <taxon>Hymenoptera</taxon>
        <taxon>Apocrita</taxon>
        <taxon>Proctotrupomorpha</taxon>
        <taxon>Chalcidoidea</taxon>
        <taxon>Trichogrammatidae</taxon>
        <taxon>Trichogramma</taxon>
    </lineage>
</organism>
<keyword evidence="4" id="KW-0812">Transmembrane</keyword>
<feature type="transmembrane region" description="Helical" evidence="4">
    <location>
        <begin position="659"/>
        <end position="689"/>
    </location>
</feature>
<dbReference type="AlphaFoldDB" id="A0ABD2XGP8"/>
<evidence type="ECO:0000256" key="1">
    <source>
        <dbReference type="ARBA" id="ARBA00005964"/>
    </source>
</evidence>
<evidence type="ECO:0000256" key="3">
    <source>
        <dbReference type="SAM" id="MobiDB-lite"/>
    </source>
</evidence>